<evidence type="ECO:0000313" key="4">
    <source>
        <dbReference type="EMBL" id="GBN66474.1"/>
    </source>
</evidence>
<proteinExistence type="predicted"/>
<name>A0A4Y2QSX4_ARAVE</name>
<feature type="coiled-coil region" evidence="1">
    <location>
        <begin position="402"/>
        <end position="635"/>
    </location>
</feature>
<protein>
    <submittedName>
        <fullName evidence="4">Uncharacterized protein</fullName>
    </submittedName>
</protein>
<feature type="compositionally biased region" description="Polar residues" evidence="2">
    <location>
        <begin position="231"/>
        <end position="241"/>
    </location>
</feature>
<dbReference type="PANTHER" id="PTHR15742">
    <property type="entry name" value="GIRDIN"/>
    <property type="match status" value="1"/>
</dbReference>
<dbReference type="AlphaFoldDB" id="A0A4Y2QSX4"/>
<dbReference type="InterPro" id="IPR049885">
    <property type="entry name" value="MTCL1-3"/>
</dbReference>
<evidence type="ECO:0000313" key="3">
    <source>
        <dbReference type="EMBL" id="GBN66473.1"/>
    </source>
</evidence>
<feature type="region of interest" description="Disordered" evidence="2">
    <location>
        <begin position="217"/>
        <end position="245"/>
    </location>
</feature>
<evidence type="ECO:0000313" key="5">
    <source>
        <dbReference type="Proteomes" id="UP000499080"/>
    </source>
</evidence>
<keyword evidence="5" id="KW-1185">Reference proteome</keyword>
<accession>A0A4Y2QSX4</accession>
<dbReference type="OrthoDB" id="6433833at2759"/>
<evidence type="ECO:0000256" key="1">
    <source>
        <dbReference type="SAM" id="Coils"/>
    </source>
</evidence>
<evidence type="ECO:0000256" key="2">
    <source>
        <dbReference type="SAM" id="MobiDB-lite"/>
    </source>
</evidence>
<dbReference type="PANTHER" id="PTHR15742:SF5">
    <property type="entry name" value="GIRDIN"/>
    <property type="match status" value="1"/>
</dbReference>
<organism evidence="4 5">
    <name type="scientific">Araneus ventricosus</name>
    <name type="common">Orbweaver spider</name>
    <name type="synonym">Epeira ventricosa</name>
    <dbReference type="NCBI Taxonomy" id="182803"/>
    <lineage>
        <taxon>Eukaryota</taxon>
        <taxon>Metazoa</taxon>
        <taxon>Ecdysozoa</taxon>
        <taxon>Arthropoda</taxon>
        <taxon>Chelicerata</taxon>
        <taxon>Arachnida</taxon>
        <taxon>Araneae</taxon>
        <taxon>Araneomorphae</taxon>
        <taxon>Entelegynae</taxon>
        <taxon>Araneoidea</taxon>
        <taxon>Araneidae</taxon>
        <taxon>Araneus</taxon>
    </lineage>
</organism>
<feature type="region of interest" description="Disordered" evidence="2">
    <location>
        <begin position="1"/>
        <end position="66"/>
    </location>
</feature>
<dbReference type="EMBL" id="BGPR01014733">
    <property type="protein sequence ID" value="GBN66473.1"/>
    <property type="molecule type" value="Genomic_DNA"/>
</dbReference>
<reference evidence="4 5" key="1">
    <citation type="journal article" date="2019" name="Sci. Rep.">
        <title>Orb-weaving spider Araneus ventricosus genome elucidates the spidroin gene catalogue.</title>
        <authorList>
            <person name="Kono N."/>
            <person name="Nakamura H."/>
            <person name="Ohtoshi R."/>
            <person name="Moran D.A.P."/>
            <person name="Shinohara A."/>
            <person name="Yoshida Y."/>
            <person name="Fujiwara M."/>
            <person name="Mori M."/>
            <person name="Tomita M."/>
            <person name="Arakawa K."/>
        </authorList>
    </citation>
    <scope>NUCLEOTIDE SEQUENCE [LARGE SCALE GENOMIC DNA]</scope>
</reference>
<feature type="coiled-coil region" evidence="1">
    <location>
        <begin position="261"/>
        <end position="368"/>
    </location>
</feature>
<gene>
    <name evidence="3" type="ORF">AVEN_103394_1</name>
    <name evidence="4" type="ORF">AVEN_231167_1</name>
</gene>
<sequence>MRNKLMEMQSSQEEVKTENKKLKQELMDSKQEFKKKEQESKKKEQESKELKDELNRLKQELSKKQEAAADKALKVNMETMKIKLAQSEALCEELMEENEEIKKEVRDLEQELEELHDNFREDQASEFRGLKKELETANKNCRVLQFKLRKAEKKCELLELDRHSLDDKLREYQAAVRQDVDRSKFKELEKELSLARNLTTSLGKEVKELKEALARAEAENDSLRQSGGGTRSVTPTSQSRLSPVVKESFLGKDYEALSHELGDTMERENDLREQLKFSEEESKQARRKILALEQENETLMLQIKKLTNIVRKKTGNEEEVEKEEMSSENLKIQLELMEQEMSVLRRKVDETEKENENLQSEVKYLQEKVLNQPLIELPELPKDAGSPGMYWENKVRLQEYEIREIRKKLIEKDREIERLNTEVEIYRKKASKMMVRSRSLDSEIQVDLKRQLQLVEQEASILRQKVNNLETENEKLTIENKRMTLRLTKKPPPSSADILQMENMELKQKLEEQQRKLETMREELEKAAAENPVLIQDYKPRRESLTSLLTDNENDLIASLKKRLKTKDEEYQSVQARAVQLEVENSRLSREYKKLKEALGSKKRPMKAIRDSATRSELRELVSELQDEISKHHAAIAYQFG</sequence>
<feature type="compositionally biased region" description="Basic and acidic residues" evidence="2">
    <location>
        <begin position="13"/>
        <end position="66"/>
    </location>
</feature>
<keyword evidence="1" id="KW-0175">Coiled coil</keyword>
<dbReference type="Proteomes" id="UP000499080">
    <property type="component" value="Unassembled WGS sequence"/>
</dbReference>
<dbReference type="EMBL" id="BGPR01014734">
    <property type="protein sequence ID" value="GBN66474.1"/>
    <property type="molecule type" value="Genomic_DNA"/>
</dbReference>
<comment type="caution">
    <text evidence="4">The sequence shown here is derived from an EMBL/GenBank/DDBJ whole genome shotgun (WGS) entry which is preliminary data.</text>
</comment>